<dbReference type="Proteomes" id="UP001280121">
    <property type="component" value="Unassembled WGS sequence"/>
</dbReference>
<organism evidence="1 2">
    <name type="scientific">Dipteronia dyeriana</name>
    <dbReference type="NCBI Taxonomy" id="168575"/>
    <lineage>
        <taxon>Eukaryota</taxon>
        <taxon>Viridiplantae</taxon>
        <taxon>Streptophyta</taxon>
        <taxon>Embryophyta</taxon>
        <taxon>Tracheophyta</taxon>
        <taxon>Spermatophyta</taxon>
        <taxon>Magnoliopsida</taxon>
        <taxon>eudicotyledons</taxon>
        <taxon>Gunneridae</taxon>
        <taxon>Pentapetalae</taxon>
        <taxon>rosids</taxon>
        <taxon>malvids</taxon>
        <taxon>Sapindales</taxon>
        <taxon>Sapindaceae</taxon>
        <taxon>Hippocastanoideae</taxon>
        <taxon>Acereae</taxon>
        <taxon>Dipteronia</taxon>
    </lineage>
</organism>
<comment type="caution">
    <text evidence="1">The sequence shown here is derived from an EMBL/GenBank/DDBJ whole genome shotgun (WGS) entry which is preliminary data.</text>
</comment>
<reference evidence="1" key="1">
    <citation type="journal article" date="2023" name="Plant J.">
        <title>Genome sequences and population genomics provide insights into the demographic history, inbreeding, and mutation load of two 'living fossil' tree species of Dipteronia.</title>
        <authorList>
            <person name="Feng Y."/>
            <person name="Comes H.P."/>
            <person name="Chen J."/>
            <person name="Zhu S."/>
            <person name="Lu R."/>
            <person name="Zhang X."/>
            <person name="Li P."/>
            <person name="Qiu J."/>
            <person name="Olsen K.M."/>
            <person name="Qiu Y."/>
        </authorList>
    </citation>
    <scope>NUCLEOTIDE SEQUENCE</scope>
    <source>
        <strain evidence="1">KIB01</strain>
    </source>
</reference>
<name>A0AAD9WMM7_9ROSI</name>
<evidence type="ECO:0000313" key="2">
    <source>
        <dbReference type="Proteomes" id="UP001280121"/>
    </source>
</evidence>
<gene>
    <name evidence="1" type="ORF">Ddye_030345</name>
</gene>
<dbReference type="EMBL" id="JANJYI010000009">
    <property type="protein sequence ID" value="KAK2635553.1"/>
    <property type="molecule type" value="Genomic_DNA"/>
</dbReference>
<proteinExistence type="predicted"/>
<sequence>MYRSADRWLGLMPGQRSSPHCHLCVLFEERTSFNGTASCRTETEMPQVVVEPPPHVDVQPPPQFVDPVVRERIPKFSFESITSLPYH</sequence>
<accession>A0AAD9WMM7</accession>
<evidence type="ECO:0000313" key="1">
    <source>
        <dbReference type="EMBL" id="KAK2635553.1"/>
    </source>
</evidence>
<dbReference type="AlphaFoldDB" id="A0AAD9WMM7"/>
<keyword evidence="2" id="KW-1185">Reference proteome</keyword>
<protein>
    <submittedName>
        <fullName evidence="1">Uncharacterized protein</fullName>
    </submittedName>
</protein>